<dbReference type="Proteomes" id="UP000232883">
    <property type="component" value="Chromosome"/>
</dbReference>
<evidence type="ECO:0000313" key="2">
    <source>
        <dbReference type="EMBL" id="AUD01191.1"/>
    </source>
</evidence>
<sequence length="496" mass="54778">MYIFMKIVWVSTLLMICQLTLAQQSISPSLTDTTKPAAPVIITTGPVIVNEMVTTAPKHKPATEKNELKYNLNESGSHFFKVTFLNQAWLQLNQSNPGSTVIGVPKGNTLTIGLRRTRMQLFGQLSDHVFVYFQFGMNNFNYLNGGFNQTASSQRKVQAFFHDAVAEYLVFKNKNYLNIGGGLTIVNGLSRFSAPSVATIMSMDVPVFAQATVDQTDEFSRKLSLYARGQVGHLDYRIAMSDPFPIQTNGSALPAYGPNSIFALKGHEKQLQGFFMWQFFDKESHQAPGYNTGTYLGAKKVFNLEAGFITQKNAMVHLAAPGDTIYENMNLWSVASFLDMPLSKEKGTAVNAYLGYFHTDYGNNYLRFNGAMNPASDISAAQRPGALGGTQGNTFPMFGTGSVVYGQFGYLMKRDLFGAGNGTLMPYVQAQIANYQRVSSTLGVYNLGLNYLIKGHNGKLTLDYQNRPYYEPSSGTSQLSAGGRRGQLTLQYQIFI</sequence>
<keyword evidence="3" id="KW-1185">Reference proteome</keyword>
<dbReference type="OrthoDB" id="9771991at2"/>
<name>A0A2K8YU93_9BACT</name>
<accession>A0A2K8YU93</accession>
<reference evidence="2 3" key="1">
    <citation type="submission" date="2017-11" db="EMBL/GenBank/DDBJ databases">
        <title>Taxonomic description and genome sequences of Spirosoma HA7 sp. nov., isolated from pollen microhabitat of Corylus avellana.</title>
        <authorList>
            <person name="Ambika Manirajan B."/>
            <person name="Suarez C."/>
            <person name="Ratering S."/>
            <person name="Geissler-Plaum R."/>
            <person name="Cardinale M."/>
            <person name="Sylvia S."/>
        </authorList>
    </citation>
    <scope>NUCLEOTIDE SEQUENCE [LARGE SCALE GENOMIC DNA]</scope>
    <source>
        <strain evidence="2 3">HA7</strain>
    </source>
</reference>
<dbReference type="KEGG" id="spir:CWM47_04790"/>
<evidence type="ECO:0000256" key="1">
    <source>
        <dbReference type="SAM" id="SignalP"/>
    </source>
</evidence>
<organism evidence="2 3">
    <name type="scientific">Spirosoma pollinicola</name>
    <dbReference type="NCBI Taxonomy" id="2057025"/>
    <lineage>
        <taxon>Bacteria</taxon>
        <taxon>Pseudomonadati</taxon>
        <taxon>Bacteroidota</taxon>
        <taxon>Cytophagia</taxon>
        <taxon>Cytophagales</taxon>
        <taxon>Cytophagaceae</taxon>
        <taxon>Spirosoma</taxon>
    </lineage>
</organism>
<feature type="signal peptide" evidence="1">
    <location>
        <begin position="1"/>
        <end position="22"/>
    </location>
</feature>
<gene>
    <name evidence="2" type="ORF">CWM47_04790</name>
</gene>
<keyword evidence="1" id="KW-0732">Signal</keyword>
<dbReference type="AlphaFoldDB" id="A0A2K8YU93"/>
<protein>
    <recommendedName>
        <fullName evidence="4">Porin</fullName>
    </recommendedName>
</protein>
<evidence type="ECO:0000313" key="3">
    <source>
        <dbReference type="Proteomes" id="UP000232883"/>
    </source>
</evidence>
<proteinExistence type="predicted"/>
<feature type="chain" id="PRO_5014862395" description="Porin" evidence="1">
    <location>
        <begin position="23"/>
        <end position="496"/>
    </location>
</feature>
<dbReference type="EMBL" id="CP025096">
    <property type="protein sequence ID" value="AUD01191.1"/>
    <property type="molecule type" value="Genomic_DNA"/>
</dbReference>
<evidence type="ECO:0008006" key="4">
    <source>
        <dbReference type="Google" id="ProtNLM"/>
    </source>
</evidence>